<keyword evidence="3 5" id="KW-1133">Transmembrane helix</keyword>
<evidence type="ECO:0000256" key="3">
    <source>
        <dbReference type="ARBA" id="ARBA00022989"/>
    </source>
</evidence>
<gene>
    <name evidence="5 8" type="primary">nuoN</name>
    <name evidence="8" type="ordered locus">SRM_01640</name>
</gene>
<feature type="transmembrane region" description="Helical" evidence="5">
    <location>
        <begin position="290"/>
        <end position="311"/>
    </location>
</feature>
<dbReference type="AlphaFoldDB" id="D5H956"/>
<feature type="transmembrane region" description="Helical" evidence="5">
    <location>
        <begin position="32"/>
        <end position="52"/>
    </location>
</feature>
<dbReference type="NCBIfam" id="TIGR01770">
    <property type="entry name" value="NDH_I_N"/>
    <property type="match status" value="1"/>
</dbReference>
<dbReference type="InterPro" id="IPR010096">
    <property type="entry name" value="NADH-Q_OxRdtase_suN/2"/>
</dbReference>
<keyword evidence="5" id="KW-0520">NAD</keyword>
<comment type="subunit">
    <text evidence="5">NDH-1 is composed of 14 different subunits. Subunits NuoA, H, J, K, L, M, N constitute the membrane sector of the complex.</text>
</comment>
<feature type="transmembrane region" description="Helical" evidence="5">
    <location>
        <begin position="224"/>
        <end position="249"/>
    </location>
</feature>
<feature type="transmembrane region" description="Helical" evidence="5">
    <location>
        <begin position="95"/>
        <end position="116"/>
    </location>
</feature>
<evidence type="ECO:0000256" key="6">
    <source>
        <dbReference type="RuleBase" id="RU000320"/>
    </source>
</evidence>
<feature type="transmembrane region" description="Helical" evidence="5">
    <location>
        <begin position="346"/>
        <end position="368"/>
    </location>
</feature>
<dbReference type="GO" id="GO:0048038">
    <property type="term" value="F:quinone binding"/>
    <property type="evidence" value="ECO:0007669"/>
    <property type="project" value="UniProtKB-KW"/>
</dbReference>
<dbReference type="GO" id="GO:0042773">
    <property type="term" value="P:ATP synthesis coupled electron transport"/>
    <property type="evidence" value="ECO:0007669"/>
    <property type="project" value="InterPro"/>
</dbReference>
<keyword evidence="5" id="KW-0874">Quinone</keyword>
<dbReference type="PANTHER" id="PTHR22773">
    <property type="entry name" value="NADH DEHYDROGENASE"/>
    <property type="match status" value="1"/>
</dbReference>
<dbReference type="Pfam" id="PF00361">
    <property type="entry name" value="Proton_antipo_M"/>
    <property type="match status" value="1"/>
</dbReference>
<sequence length="515" mass="54293">MGAAGYFCVTNDSIWVMDLSTAFPTLVTDLPAAFSMSVVGGVGLAMIVLDAFRNDHPAIPWLGVAALGVSAVWEITHLGAPPSTVFFETLRTGGFVAFINLIILLTGLATILLSVPYLNQLRYDYGEVYALIMFCTVGMIMLGSANNMVSIFLGLETMSVCLYVLTGFIREDEGAVESALKYFLLGAFSTGFFLYGIALMYGATGTMALPAMAAAELGTLSTRLLFWGGFALFLVGFFFKVSAAPFHMWTPDVYQGAPTPLTGYMSTATKAAAFAALILVLVHAVPGGEWQLSVAAVAVLTMVIGNVMALAQTNVKRLLAYSSIAHAGYLLVGLSAGTSAGYAGALFYLLVYAVMNIGAFGVMSMLEWDGKEGREQTLSSLAGIANDRPVLGSTMGVFMLSLIGFPPLGGFIGKYLVFAPAVDAGLTWLVVIGVLMSALSAYYYLRVVYVFWMQSADEVAATDPVRAAAFPRATVAATGTLVVCAVALVVLGVFFGGVLETTLGFFETTAMATAP</sequence>
<feature type="transmembrane region" description="Helical" evidence="5">
    <location>
        <begin position="318"/>
        <end position="340"/>
    </location>
</feature>
<proteinExistence type="inferred from homology"/>
<evidence type="ECO:0000313" key="9">
    <source>
        <dbReference type="Proteomes" id="UP000000933"/>
    </source>
</evidence>
<feature type="transmembrane region" description="Helical" evidence="5">
    <location>
        <begin position="151"/>
        <end position="170"/>
    </location>
</feature>
<reference evidence="8 9" key="1">
    <citation type="journal article" date="2010" name="ISME J.">
        <title>Fine-scale evolution: genomic, phenotypic and ecological differentiation in two coexisting Salinibacter ruber strains.</title>
        <authorList>
            <person name="Pena A."/>
            <person name="Teeling H."/>
            <person name="Huerta-Cepas J."/>
            <person name="Santos F."/>
            <person name="Yarza P."/>
            <person name="Brito-Echeverria J."/>
            <person name="Lucio M."/>
            <person name="Schmitt-Kopplin P."/>
            <person name="Meseguer I."/>
            <person name="Schenowitz C."/>
            <person name="Dossat C."/>
            <person name="Barbe V."/>
            <person name="Dopazo J."/>
            <person name="Rossello-Mora R."/>
            <person name="Schuler M."/>
            <person name="Glockner F.O."/>
            <person name="Amann R."/>
            <person name="Gabaldon T."/>
            <person name="Anton J."/>
        </authorList>
    </citation>
    <scope>NUCLEOTIDE SEQUENCE [LARGE SCALE GENOMIC DNA]</scope>
    <source>
        <strain evidence="8 9">M8</strain>
    </source>
</reference>
<reference evidence="9" key="2">
    <citation type="submission" date="2010-04" db="EMBL/GenBank/DDBJ databases">
        <title>Genome sequence of Salinibacter ruber M8.</title>
        <authorList>
            <consortium name="Genoscope"/>
        </authorList>
    </citation>
    <scope>NUCLEOTIDE SEQUENCE [LARGE SCALE GENOMIC DNA]</scope>
    <source>
        <strain evidence="9">M8</strain>
    </source>
</reference>
<dbReference type="KEGG" id="srm:SRM_01640"/>
<keyword evidence="2 5" id="KW-0812">Transmembrane</keyword>
<feature type="transmembrane region" description="Helical" evidence="5">
    <location>
        <begin position="261"/>
        <end position="284"/>
    </location>
</feature>
<feature type="transmembrane region" description="Helical" evidence="5">
    <location>
        <begin position="128"/>
        <end position="145"/>
    </location>
</feature>
<keyword evidence="5" id="KW-0830">Ubiquinone</keyword>
<dbReference type="GO" id="GO:0050136">
    <property type="term" value="F:NADH dehydrogenase (quinone) (non-electrogenic) activity"/>
    <property type="evidence" value="ECO:0007669"/>
    <property type="project" value="UniProtKB-UniRule"/>
</dbReference>
<dbReference type="GO" id="GO:0012505">
    <property type="term" value="C:endomembrane system"/>
    <property type="evidence" value="ECO:0007669"/>
    <property type="project" value="UniProtKB-SubCell"/>
</dbReference>
<evidence type="ECO:0000256" key="2">
    <source>
        <dbReference type="ARBA" id="ARBA00022692"/>
    </source>
</evidence>
<dbReference type="PRINTS" id="PR01434">
    <property type="entry name" value="NADHDHGNASE5"/>
</dbReference>
<dbReference type="HAMAP" id="MF_00445">
    <property type="entry name" value="NDH1_NuoN_1"/>
    <property type="match status" value="1"/>
</dbReference>
<feature type="domain" description="NADH:quinone oxidoreductase/Mrp antiporter transmembrane" evidence="7">
    <location>
        <begin position="145"/>
        <end position="440"/>
    </location>
</feature>
<evidence type="ECO:0000256" key="1">
    <source>
        <dbReference type="ARBA" id="ARBA00004127"/>
    </source>
</evidence>
<comment type="catalytic activity">
    <reaction evidence="5">
        <text>a quinone + NADH + 5 H(+)(in) = a quinol + NAD(+) + 4 H(+)(out)</text>
        <dbReference type="Rhea" id="RHEA:57888"/>
        <dbReference type="ChEBI" id="CHEBI:15378"/>
        <dbReference type="ChEBI" id="CHEBI:24646"/>
        <dbReference type="ChEBI" id="CHEBI:57540"/>
        <dbReference type="ChEBI" id="CHEBI:57945"/>
        <dbReference type="ChEBI" id="CHEBI:132124"/>
    </reaction>
</comment>
<evidence type="ECO:0000256" key="4">
    <source>
        <dbReference type="ARBA" id="ARBA00023136"/>
    </source>
</evidence>
<keyword evidence="5" id="KW-1278">Translocase</keyword>
<keyword evidence="5" id="KW-1003">Cell membrane</keyword>
<comment type="similarity">
    <text evidence="5">Belongs to the complex I subunit 2 family.</text>
</comment>
<evidence type="ECO:0000256" key="5">
    <source>
        <dbReference type="HAMAP-Rule" id="MF_00445"/>
    </source>
</evidence>
<name>D5H956_SALRM</name>
<dbReference type="GO" id="GO:0008137">
    <property type="term" value="F:NADH dehydrogenase (ubiquinone) activity"/>
    <property type="evidence" value="ECO:0007669"/>
    <property type="project" value="InterPro"/>
</dbReference>
<dbReference type="GO" id="GO:0005886">
    <property type="term" value="C:plasma membrane"/>
    <property type="evidence" value="ECO:0007669"/>
    <property type="project" value="UniProtKB-SubCell"/>
</dbReference>
<keyword evidence="5" id="KW-0997">Cell inner membrane</keyword>
<accession>D5H956</accession>
<feature type="transmembrane region" description="Helical" evidence="5">
    <location>
        <begin position="59"/>
        <end position="75"/>
    </location>
</feature>
<feature type="transmembrane region" description="Helical" evidence="5">
    <location>
        <begin position="425"/>
        <end position="445"/>
    </location>
</feature>
<feature type="transmembrane region" description="Helical" evidence="5">
    <location>
        <begin position="475"/>
        <end position="499"/>
    </location>
</feature>
<dbReference type="HOGENOM" id="CLU_007100_1_1_10"/>
<dbReference type="PATRIC" id="fig|761659.10.peg.1792"/>
<keyword evidence="5" id="KW-0813">Transport</keyword>
<feature type="transmembrane region" description="Helical" evidence="5">
    <location>
        <begin position="182"/>
        <end position="204"/>
    </location>
</feature>
<feature type="transmembrane region" description="Helical" evidence="5">
    <location>
        <begin position="389"/>
        <end position="413"/>
    </location>
</feature>
<organism evidence="8 9">
    <name type="scientific">Salinibacter ruber (strain M8)</name>
    <dbReference type="NCBI Taxonomy" id="761659"/>
    <lineage>
        <taxon>Bacteria</taxon>
        <taxon>Pseudomonadati</taxon>
        <taxon>Rhodothermota</taxon>
        <taxon>Rhodothermia</taxon>
        <taxon>Rhodothermales</taxon>
        <taxon>Salinibacteraceae</taxon>
        <taxon>Salinibacter</taxon>
    </lineage>
</organism>
<keyword evidence="4 5" id="KW-0472">Membrane</keyword>
<comment type="subcellular location">
    <subcellularLocation>
        <location evidence="5">Cell inner membrane</location>
        <topology evidence="5">Multi-pass membrane protein</topology>
    </subcellularLocation>
    <subcellularLocation>
        <location evidence="1">Endomembrane system</location>
        <topology evidence="1">Multi-pass membrane protein</topology>
    </subcellularLocation>
    <subcellularLocation>
        <location evidence="6">Membrane</location>
        <topology evidence="6">Multi-pass membrane protein</topology>
    </subcellularLocation>
</comment>
<evidence type="ECO:0000313" key="8">
    <source>
        <dbReference type="EMBL" id="CBH24561.1"/>
    </source>
</evidence>
<dbReference type="EC" id="7.1.1.-" evidence="5"/>
<protein>
    <recommendedName>
        <fullName evidence="5">NADH-quinone oxidoreductase subunit N</fullName>
        <ecNumber evidence="5">7.1.1.-</ecNumber>
    </recommendedName>
    <alternativeName>
        <fullName evidence="5">NADH dehydrogenase I subunit N</fullName>
    </alternativeName>
    <alternativeName>
        <fullName evidence="5">NDH-1 subunit N</fullName>
    </alternativeName>
</protein>
<comment type="function">
    <text evidence="5">NDH-1 shuttles electrons from NADH, via FMN and iron-sulfur (Fe-S) centers, to quinones in the respiratory chain. The immediate electron acceptor for the enzyme in this species is believed to be ubiquinone. Couples the redox reaction to proton translocation (for every two electrons transferred, four hydrogen ions are translocated across the cytoplasmic membrane), and thus conserves the redox energy in a proton gradient.</text>
</comment>
<dbReference type="InterPro" id="IPR001750">
    <property type="entry name" value="ND/Mrp_TM"/>
</dbReference>
<keyword evidence="8" id="KW-0560">Oxidoreductase</keyword>
<dbReference type="Proteomes" id="UP000000933">
    <property type="component" value="Chromosome"/>
</dbReference>
<dbReference type="EMBL" id="FP565814">
    <property type="protein sequence ID" value="CBH24561.1"/>
    <property type="molecule type" value="Genomic_DNA"/>
</dbReference>
<evidence type="ECO:0000259" key="7">
    <source>
        <dbReference type="Pfam" id="PF00361"/>
    </source>
</evidence>